<reference evidence="4 5" key="1">
    <citation type="submission" date="2014-06" db="EMBL/GenBank/DDBJ databases">
        <title>Functional and comparative genomic analyses of the Drosophila gut microbiota identify candidate symbiosis factors.</title>
        <authorList>
            <person name="Newell P.D."/>
            <person name="Chaston J.M."/>
            <person name="Douglas A.E."/>
        </authorList>
    </citation>
    <scope>NUCLEOTIDE SEQUENCE [LARGE SCALE GENOMIC DNA]</scope>
    <source>
        <strain evidence="4 5">DmCS_002</strain>
    </source>
</reference>
<keyword evidence="5" id="KW-1185">Reference proteome</keyword>
<dbReference type="Gene3D" id="3.40.50.2000">
    <property type="entry name" value="Glycogen Phosphorylase B"/>
    <property type="match status" value="2"/>
</dbReference>
<evidence type="ECO:0000256" key="1">
    <source>
        <dbReference type="ARBA" id="ARBA00022676"/>
    </source>
</evidence>
<feature type="domain" description="Glycosyl transferase family 1" evidence="3">
    <location>
        <begin position="305"/>
        <end position="463"/>
    </location>
</feature>
<organism evidence="4 5">
    <name type="scientific">Fructilactobacillus fructivorans</name>
    <dbReference type="NCBI Taxonomy" id="1614"/>
    <lineage>
        <taxon>Bacteria</taxon>
        <taxon>Bacillati</taxon>
        <taxon>Bacillota</taxon>
        <taxon>Bacilli</taxon>
        <taxon>Lactobacillales</taxon>
        <taxon>Lactobacillaceae</taxon>
        <taxon>Fructilactobacillus</taxon>
    </lineage>
</organism>
<dbReference type="Pfam" id="PF00534">
    <property type="entry name" value="Glycos_transf_1"/>
    <property type="match status" value="1"/>
</dbReference>
<dbReference type="EC" id="2.4.1.52" evidence="4"/>
<dbReference type="RefSeq" id="WP_225349298.1">
    <property type="nucleotide sequence ID" value="NZ_JOJZ01000009.1"/>
</dbReference>
<protein>
    <submittedName>
        <fullName evidence="4">Poly(Glycerol-phosphate) alpha-glucosyltransferase GftA</fullName>
        <ecNumber evidence="4">2.4.1.52</ecNumber>
    </submittedName>
</protein>
<dbReference type="GO" id="GO:0047265">
    <property type="term" value="F:poly(glycerol-phosphate) alpha-glucosyltransferase activity"/>
    <property type="evidence" value="ECO:0007669"/>
    <property type="project" value="UniProtKB-EC"/>
</dbReference>
<proteinExistence type="predicted"/>
<dbReference type="InterPro" id="IPR001296">
    <property type="entry name" value="Glyco_trans_1"/>
</dbReference>
<keyword evidence="2 4" id="KW-0808">Transferase</keyword>
<dbReference type="PANTHER" id="PTHR12526:SF629">
    <property type="entry name" value="TEICHURONIC ACID BIOSYNTHESIS GLYCOSYLTRANSFERASE TUAH-RELATED"/>
    <property type="match status" value="1"/>
</dbReference>
<dbReference type="PANTHER" id="PTHR12526">
    <property type="entry name" value="GLYCOSYLTRANSFERASE"/>
    <property type="match status" value="1"/>
</dbReference>
<dbReference type="SUPFAM" id="SSF53756">
    <property type="entry name" value="UDP-Glycosyltransferase/glycogen phosphorylase"/>
    <property type="match status" value="1"/>
</dbReference>
<accession>A0A0C1PNY1</accession>
<gene>
    <name evidence="4" type="ORF">LfDm3_0401</name>
</gene>
<comment type="caution">
    <text evidence="4">The sequence shown here is derived from an EMBL/GenBank/DDBJ whole genome shotgun (WGS) entry which is preliminary data.</text>
</comment>
<sequence length="498" mass="56980">MKEQVKNNQPMNFFINRAMGIGNSGVEHAQFYRARRFDEVGLPYRYIFVQLINNLHEAMDTWNLKNDQVINMYEYFVLGDDYLHQGVQKFYPVKNETVVDGTNTTRLLKVQTASGMKIIETMVKFPNKEHNLLIMSLSKVEIYSSKTGEKKVTFDFYDNGHKETLIKNIHLYNQNGHQLYFPNEVQLQRYFFEQVDKAYGHSNNWFLDRGEESEAALLYPKMPQSKVVEVVHADHLSDRNDPRYPLWNNYYEYSLTHLDNIDKIISATKMQTNDLIEDFPNKKDKFATIPVGGVADKGSSKTRPRARNKKLRSLKLITASRLAGEKHIDMLVMAVAKVHKQGKTVSLDIYGAGGEKDLIEKTIKKEKAESYIKLKGLSKHLEDVYPKYDAFISASFSEGFGLTTVEALSAGLPVIAFKARFGALEMIQDGVNGFLQDFKRGDDNVDFDVKSLANGINRLLKSNYSQVQKATISSMASFQNHVIANKWKEFVDALRANQ</sequence>
<dbReference type="AlphaFoldDB" id="A0A0C1PNY1"/>
<evidence type="ECO:0000313" key="4">
    <source>
        <dbReference type="EMBL" id="KID42472.1"/>
    </source>
</evidence>
<evidence type="ECO:0000256" key="2">
    <source>
        <dbReference type="ARBA" id="ARBA00022679"/>
    </source>
</evidence>
<dbReference type="PATRIC" id="fig|1614.7.peg.391"/>
<evidence type="ECO:0000259" key="3">
    <source>
        <dbReference type="Pfam" id="PF00534"/>
    </source>
</evidence>
<dbReference type="GeneID" id="74913087"/>
<dbReference type="EMBL" id="JOJZ01000009">
    <property type="protein sequence ID" value="KID42472.1"/>
    <property type="molecule type" value="Genomic_DNA"/>
</dbReference>
<dbReference type="Proteomes" id="UP000031397">
    <property type="component" value="Unassembled WGS sequence"/>
</dbReference>
<evidence type="ECO:0000313" key="5">
    <source>
        <dbReference type="Proteomes" id="UP000031397"/>
    </source>
</evidence>
<name>A0A0C1PNY1_9LACO</name>
<keyword evidence="1 4" id="KW-0328">Glycosyltransferase</keyword>